<protein>
    <submittedName>
        <fullName evidence="11">Recoverin</fullName>
    </submittedName>
</protein>
<dbReference type="AlphaFoldDB" id="A0A8D1AEK4"/>
<dbReference type="Proteomes" id="UP000694728">
    <property type="component" value="Unplaced"/>
</dbReference>
<proteinExistence type="inferred from homology"/>
<dbReference type="GO" id="GO:0005509">
    <property type="term" value="F:calcium ion binding"/>
    <property type="evidence" value="ECO:0007669"/>
    <property type="project" value="InterPro"/>
</dbReference>
<keyword evidence="2" id="KW-0716">Sensory transduction</keyword>
<dbReference type="CDD" id="cd00051">
    <property type="entry name" value="EFh"/>
    <property type="match status" value="1"/>
</dbReference>
<feature type="region of interest" description="Disordered" evidence="9">
    <location>
        <begin position="178"/>
        <end position="229"/>
    </location>
</feature>
<keyword evidence="5" id="KW-0677">Repeat</keyword>
<dbReference type="InterPro" id="IPR002048">
    <property type="entry name" value="EF_hand_dom"/>
</dbReference>
<dbReference type="Ensembl" id="ENSSSCT00035080049.1">
    <property type="protein sequence ID" value="ENSSSCP00035032961.1"/>
    <property type="gene ID" value="ENSSSCG00035059728.1"/>
</dbReference>
<evidence type="ECO:0000256" key="4">
    <source>
        <dbReference type="ARBA" id="ARBA00022723"/>
    </source>
</evidence>
<sequence>MGNSKSGSLSKEILEELQLNTKFTEEELSAWYQSFLKECPSGRITRQEFQTIYAKFFPEADPKAYAQHVFRSFDANSDGTLDFKEYVIALHMTSAGKSSQKLEWAFSLYDVDGNGTISKNEVLEIITAIFKMISPEDMKQLPDDENTPEKRAEKIWGFFGKKDDGELRLLPRLGFYSHWPRPRGSKIYPSKFKVQAGQGTPPTAGLSRPSGSGGGARNGQRAGVWPSSS</sequence>
<keyword evidence="7" id="KW-0449">Lipoprotein</keyword>
<evidence type="ECO:0000256" key="7">
    <source>
        <dbReference type="ARBA" id="ARBA00023288"/>
    </source>
</evidence>
<dbReference type="Ensembl" id="ENSSSCT00045068587.1">
    <property type="protein sequence ID" value="ENSSSCP00045048819.1"/>
    <property type="gene ID" value="ENSSSCG00045039390.1"/>
</dbReference>
<dbReference type="PANTHER" id="PTHR23055">
    <property type="entry name" value="CALCIUM BINDING PROTEINS"/>
    <property type="match status" value="1"/>
</dbReference>
<evidence type="ECO:0000256" key="2">
    <source>
        <dbReference type="ARBA" id="ARBA00022606"/>
    </source>
</evidence>
<dbReference type="Proteomes" id="UP000694720">
    <property type="component" value="Unplaced"/>
</dbReference>
<dbReference type="PROSITE" id="PS00018">
    <property type="entry name" value="EF_HAND_1"/>
    <property type="match status" value="2"/>
</dbReference>
<dbReference type="PRINTS" id="PR00450">
    <property type="entry name" value="RECOVERIN"/>
</dbReference>
<dbReference type="InterPro" id="IPR028846">
    <property type="entry name" value="Recoverin"/>
</dbReference>
<dbReference type="Pfam" id="PF13833">
    <property type="entry name" value="EF-hand_8"/>
    <property type="match status" value="1"/>
</dbReference>
<evidence type="ECO:0000256" key="8">
    <source>
        <dbReference type="ARBA" id="ARBA00023305"/>
    </source>
</evidence>
<dbReference type="SMART" id="SM00054">
    <property type="entry name" value="EFh"/>
    <property type="match status" value="2"/>
</dbReference>
<keyword evidence="6" id="KW-0106">Calcium</keyword>
<evidence type="ECO:0000256" key="5">
    <source>
        <dbReference type="ARBA" id="ARBA00022737"/>
    </source>
</evidence>
<dbReference type="InterPro" id="IPR011992">
    <property type="entry name" value="EF-hand-dom_pair"/>
</dbReference>
<dbReference type="PANTHER" id="PTHR23055:SF20">
    <property type="entry name" value="RECOVERIN"/>
    <property type="match status" value="1"/>
</dbReference>
<dbReference type="Ensembl" id="ENSSSCT00065033509.1">
    <property type="protein sequence ID" value="ENSSSCP00065013867.1"/>
    <property type="gene ID" value="ENSSSCG00065025049.1"/>
</dbReference>
<evidence type="ECO:0000256" key="3">
    <source>
        <dbReference type="ARBA" id="ARBA00022707"/>
    </source>
</evidence>
<name>A0A8D1AEK4_PIG</name>
<gene>
    <name evidence="11" type="primary">RCVRN</name>
</gene>
<dbReference type="InterPro" id="IPR018247">
    <property type="entry name" value="EF_Hand_1_Ca_BS"/>
</dbReference>
<comment type="similarity">
    <text evidence="1">Belongs to the recoverin family.</text>
</comment>
<evidence type="ECO:0000256" key="1">
    <source>
        <dbReference type="ARBA" id="ARBA00006049"/>
    </source>
</evidence>
<keyword evidence="4" id="KW-0479">Metal-binding</keyword>
<keyword evidence="8" id="KW-0844">Vision</keyword>
<dbReference type="Proteomes" id="UP000694725">
    <property type="component" value="Unplaced"/>
</dbReference>
<keyword evidence="3" id="KW-0519">Myristate</keyword>
<reference evidence="11" key="1">
    <citation type="submission" date="2025-05" db="UniProtKB">
        <authorList>
            <consortium name="Ensembl"/>
        </authorList>
    </citation>
    <scope>IDENTIFICATION</scope>
</reference>
<dbReference type="Pfam" id="PF00036">
    <property type="entry name" value="EF-hand_1"/>
    <property type="match status" value="1"/>
</dbReference>
<evidence type="ECO:0000256" key="9">
    <source>
        <dbReference type="SAM" id="MobiDB-lite"/>
    </source>
</evidence>
<dbReference type="SUPFAM" id="SSF47473">
    <property type="entry name" value="EF-hand"/>
    <property type="match status" value="1"/>
</dbReference>
<feature type="domain" description="EF-hand" evidence="10">
    <location>
        <begin position="61"/>
        <end position="96"/>
    </location>
</feature>
<evidence type="ECO:0000259" key="10">
    <source>
        <dbReference type="PROSITE" id="PS50222"/>
    </source>
</evidence>
<dbReference type="FunFam" id="1.10.238.10:FF:000009">
    <property type="entry name" value="Visinin-like protein 1"/>
    <property type="match status" value="1"/>
</dbReference>
<dbReference type="PROSITE" id="PS50222">
    <property type="entry name" value="EF_HAND_2"/>
    <property type="match status" value="2"/>
</dbReference>
<evidence type="ECO:0000313" key="12">
    <source>
        <dbReference type="Proteomes" id="UP000694720"/>
    </source>
</evidence>
<evidence type="ECO:0000256" key="6">
    <source>
        <dbReference type="ARBA" id="ARBA00022837"/>
    </source>
</evidence>
<dbReference type="GO" id="GO:0007601">
    <property type="term" value="P:visual perception"/>
    <property type="evidence" value="ECO:0007669"/>
    <property type="project" value="UniProtKB-KW"/>
</dbReference>
<dbReference type="Gene3D" id="1.10.238.10">
    <property type="entry name" value="EF-hand"/>
    <property type="match status" value="2"/>
</dbReference>
<feature type="domain" description="EF-hand" evidence="10">
    <location>
        <begin position="97"/>
        <end position="132"/>
    </location>
</feature>
<organism evidence="11 12">
    <name type="scientific">Sus scrofa</name>
    <name type="common">Pig</name>
    <dbReference type="NCBI Taxonomy" id="9823"/>
    <lineage>
        <taxon>Eukaryota</taxon>
        <taxon>Metazoa</taxon>
        <taxon>Chordata</taxon>
        <taxon>Craniata</taxon>
        <taxon>Vertebrata</taxon>
        <taxon>Euteleostomi</taxon>
        <taxon>Mammalia</taxon>
        <taxon>Eutheria</taxon>
        <taxon>Laurasiatheria</taxon>
        <taxon>Artiodactyla</taxon>
        <taxon>Suina</taxon>
        <taxon>Suidae</taxon>
        <taxon>Sus</taxon>
    </lineage>
</organism>
<accession>A0A8D1AEK4</accession>
<evidence type="ECO:0000313" key="11">
    <source>
        <dbReference type="Ensembl" id="ENSSSCP00035032961.1"/>
    </source>
</evidence>